<dbReference type="Proteomes" id="UP000193870">
    <property type="component" value="Unassembled WGS sequence"/>
</dbReference>
<protein>
    <submittedName>
        <fullName evidence="2">Putative amidoligase enzyme</fullName>
    </submittedName>
</protein>
<dbReference type="Pfam" id="PF12224">
    <property type="entry name" value="Amidoligase_2"/>
    <property type="match status" value="1"/>
</dbReference>
<name>A0A1Y5SWR4_9RHOB</name>
<proteinExistence type="predicted"/>
<gene>
    <name evidence="2" type="ORF">PAM7066_02261</name>
</gene>
<dbReference type="GO" id="GO:0016874">
    <property type="term" value="F:ligase activity"/>
    <property type="evidence" value="ECO:0007669"/>
    <property type="project" value="UniProtKB-KW"/>
</dbReference>
<organism evidence="2 3">
    <name type="scientific">Palleronia marisminoris</name>
    <dbReference type="NCBI Taxonomy" id="315423"/>
    <lineage>
        <taxon>Bacteria</taxon>
        <taxon>Pseudomonadati</taxon>
        <taxon>Pseudomonadota</taxon>
        <taxon>Alphaproteobacteria</taxon>
        <taxon>Rhodobacterales</taxon>
        <taxon>Roseobacteraceae</taxon>
        <taxon>Palleronia</taxon>
    </lineage>
</organism>
<sequence>MPPTPRSWAMPDLKSLPVPTTHGGEIRKVGIEVELGGLNEDRVGAILADQLGGTVRRTAEYERRVEGSAIGDIDILLDTALRDRVAGQIARMGLDLGRAVIPVEFVTSPIPPEQIAEVDRACRALSAAGGTGTQSGLLLGFGVHLNVALPGVALDDILPTLTAFALIEDWMREKMQLDAARRVQPFVDTYPSELVDRLCDSRLDWTFERLTDAYLSVAPDRNHALDALPLLKHLNPEAVARAVPQMARKSGRPAWHYRLPDCRIDEPSWSIALEWNRWCMVEEIANDADLMDRLKMTWRTYRNRSLPIPGRWHSVSGELLDREVAFV</sequence>
<accession>A0A1Y5SWR4</accession>
<evidence type="ECO:0000256" key="1">
    <source>
        <dbReference type="SAM" id="MobiDB-lite"/>
    </source>
</evidence>
<evidence type="ECO:0000313" key="3">
    <source>
        <dbReference type="Proteomes" id="UP000193870"/>
    </source>
</evidence>
<dbReference type="STRING" id="315423.SAMN04488020_10628"/>
<keyword evidence="2" id="KW-0436">Ligase</keyword>
<dbReference type="AlphaFoldDB" id="A0A1Y5SWR4"/>
<keyword evidence="3" id="KW-1185">Reference proteome</keyword>
<feature type="region of interest" description="Disordered" evidence="1">
    <location>
        <begin position="1"/>
        <end position="21"/>
    </location>
</feature>
<dbReference type="EMBL" id="FWFV01000006">
    <property type="protein sequence ID" value="SLN50280.1"/>
    <property type="molecule type" value="Genomic_DNA"/>
</dbReference>
<dbReference type="InterPro" id="IPR022025">
    <property type="entry name" value="Amidoligase_2"/>
</dbReference>
<evidence type="ECO:0000313" key="2">
    <source>
        <dbReference type="EMBL" id="SLN50280.1"/>
    </source>
</evidence>
<reference evidence="2 3" key="1">
    <citation type="submission" date="2017-03" db="EMBL/GenBank/DDBJ databases">
        <authorList>
            <person name="Afonso C.L."/>
            <person name="Miller P.J."/>
            <person name="Scott M.A."/>
            <person name="Spackman E."/>
            <person name="Goraichik I."/>
            <person name="Dimitrov K.M."/>
            <person name="Suarez D.L."/>
            <person name="Swayne D.E."/>
        </authorList>
    </citation>
    <scope>NUCLEOTIDE SEQUENCE [LARGE SCALE GENOMIC DNA]</scope>
    <source>
        <strain evidence="2 3">CECT 7066</strain>
    </source>
</reference>
<dbReference type="OrthoDB" id="5597599at2"/>